<dbReference type="eggNOG" id="ENOG502QTNY">
    <property type="taxonomic scope" value="Eukaryota"/>
</dbReference>
<feature type="region of interest" description="Disordered" evidence="2">
    <location>
        <begin position="418"/>
        <end position="445"/>
    </location>
</feature>
<dbReference type="InParanoid" id="A7SE18"/>
<feature type="domain" description="DUF6729" evidence="3">
    <location>
        <begin position="607"/>
        <end position="685"/>
    </location>
</feature>
<dbReference type="InterPro" id="IPR046616">
    <property type="entry name" value="DUF6729"/>
</dbReference>
<name>A7SE18_NEMVE</name>
<feature type="region of interest" description="Disordered" evidence="2">
    <location>
        <begin position="905"/>
        <end position="940"/>
    </location>
</feature>
<dbReference type="HOGENOM" id="CLU_262939_0_0_1"/>
<dbReference type="EMBL" id="DS469634">
    <property type="protein sequence ID" value="EDO38031.1"/>
    <property type="molecule type" value="Genomic_DNA"/>
</dbReference>
<feature type="coiled-coil region" evidence="1">
    <location>
        <begin position="457"/>
        <end position="491"/>
    </location>
</feature>
<feature type="compositionally biased region" description="Acidic residues" evidence="2">
    <location>
        <begin position="1155"/>
        <end position="1174"/>
    </location>
</feature>
<feature type="coiled-coil region" evidence="1">
    <location>
        <begin position="952"/>
        <end position="986"/>
    </location>
</feature>
<evidence type="ECO:0000256" key="2">
    <source>
        <dbReference type="SAM" id="MobiDB-lite"/>
    </source>
</evidence>
<feature type="region of interest" description="Disordered" evidence="2">
    <location>
        <begin position="588"/>
        <end position="607"/>
    </location>
</feature>
<keyword evidence="5" id="KW-1185">Reference proteome</keyword>
<evidence type="ECO:0000256" key="1">
    <source>
        <dbReference type="SAM" id="Coils"/>
    </source>
</evidence>
<feature type="coiled-coil region" evidence="1">
    <location>
        <begin position="22"/>
        <end position="56"/>
    </location>
</feature>
<feature type="compositionally biased region" description="Basic and acidic residues" evidence="2">
    <location>
        <begin position="418"/>
        <end position="429"/>
    </location>
</feature>
<dbReference type="PANTHER" id="PTHR24401">
    <property type="entry name" value="SI:CH211-243P7.3-RELATED"/>
    <property type="match status" value="1"/>
</dbReference>
<keyword evidence="1" id="KW-0175">Coiled coil</keyword>
<dbReference type="PANTHER" id="PTHR24401:SF29">
    <property type="entry name" value="SI:CH211-243P7.3-RELATED"/>
    <property type="match status" value="1"/>
</dbReference>
<proteinExistence type="predicted"/>
<protein>
    <recommendedName>
        <fullName evidence="3">DUF6729 domain-containing protein</fullName>
    </recommendedName>
</protein>
<feature type="compositionally biased region" description="Basic and acidic residues" evidence="2">
    <location>
        <begin position="588"/>
        <end position="598"/>
    </location>
</feature>
<organism evidence="4 5">
    <name type="scientific">Nematostella vectensis</name>
    <name type="common">Starlet sea anemone</name>
    <dbReference type="NCBI Taxonomy" id="45351"/>
    <lineage>
        <taxon>Eukaryota</taxon>
        <taxon>Metazoa</taxon>
        <taxon>Cnidaria</taxon>
        <taxon>Anthozoa</taxon>
        <taxon>Hexacorallia</taxon>
        <taxon>Actiniaria</taxon>
        <taxon>Edwardsiidae</taxon>
        <taxon>Nematostella</taxon>
    </lineage>
</organism>
<feature type="compositionally biased region" description="Polar residues" evidence="2">
    <location>
        <begin position="919"/>
        <end position="940"/>
    </location>
</feature>
<evidence type="ECO:0000259" key="3">
    <source>
        <dbReference type="Pfam" id="PF20499"/>
    </source>
</evidence>
<accession>A7SE18</accession>
<sequence>MPRKQNNNFPIGTYAKKKRAILEELCEEKVNALSEIKFQQQNIRRLKEKVENEARARVREAAGDASNTEWVLSKCSLQFGIYRGKTFIWLLSNDWGWAVMVLASHKTKRAIKHPQGDSQWDNKEALRRYSEANEPPPKVMYVDRDCCGQNYKTKEMFSLWDEMVVRLDIWHFMRRISILVIPVENEARARVREAAGDASNTEWVLSKCSLQFGIYRGKTFIWLLSNDWGWAVMVLASHKTKRAIKHPQGDSQWDNKEALRRYSEANEPPPKVMYVDRDCCGQNYKTKEMFSLWDEMVVRLDIWHFMRRICILVIPVENEARARVREAAGDASNTEWVLSKCSLQFGIYRGKTFIWLLSNDCGWAVMVLASHETKRAIKHPQGDSQWDNKEALRRIMPPKPRFRRNDKGEVILQQIRAAAKDKQRNKDAAKPTSGKHPHKQNNNFPIGTYAKKKRAILEELCEEKVNALSEIKLQQQNIRRLKEKVENEARARVREAAGDASNTEWVLSKCSLQFGIYRGKTFIWLLSNDWGWAVMVLASHKTKRAIKHPQGDSQWDNKEALRRIMPPKPRFRRNDRGEVILQQIRAAAKDKQRNKDAAKPTSGKHPHEVISWSPAIVSQLDPGHKLQFPVILTYKYACDVRIVRMLRNRGLGNSSSMLQKKLTEQQTILKMDSTKKIVKKLSGHSAGTAAWCTNIGNENGHVLMSVLTATEGQGLQQMANGLMRRYSEANEPPPKVMYVDRDCCGQNYKTKEMFSLWDEMVVRLDIWHFMRRISILVIPVENEARARVPEWVLSKCSLQFGIYRGKTFIWLLSNDWGWAVMVLASHKTKRAIKHPQGDSQWDNKEALRRALTNPVLSFGAIALQGDVRLPFGNCGQSEGKKIMPPKPRFRRNDRGEVILQQIRAAAKDKQRNKDAAKPTSGNIPTSDPRTMPRKQNNNFPIGTYAKKKRAILEELCEEKVNALSEIKLQQQNIRRLKEKVENEARARVREAAGDASNTEWVLSKCSLQFGINRGKTFIWLLSNDWGWAVMVLASHETKRAIKHPQGDSQWDNKEALRRYAHFFPPLVDAIQNRIDHELGRVDLGAEPVGFGPFGQMTRRAVLASKSPEHIRWLQQVSQLPVRQPGSSLDVFLKYARGCEQAETGKPWGTVNLDPEQPDDLTAEEEDDMDDEGFLEMDKDPTRNLMVAMMKMLSVRWKKLPPSFQKSRVLYPPRYRANKDYTGRFQRSKANKQTVAPGITSLKRVMVGETLIQPYLWMQAPWSKPSAYALKLPSLHLKRAATFA</sequence>
<dbReference type="Pfam" id="PF20499">
    <property type="entry name" value="DUF6729"/>
    <property type="match status" value="1"/>
</dbReference>
<dbReference type="PhylomeDB" id="A7SE18"/>
<feature type="region of interest" description="Disordered" evidence="2">
    <location>
        <begin position="1145"/>
        <end position="1176"/>
    </location>
</feature>
<feature type="compositionally biased region" description="Basic and acidic residues" evidence="2">
    <location>
        <begin position="905"/>
        <end position="916"/>
    </location>
</feature>
<reference evidence="4 5" key="1">
    <citation type="journal article" date="2007" name="Science">
        <title>Sea anemone genome reveals ancestral eumetazoan gene repertoire and genomic organization.</title>
        <authorList>
            <person name="Putnam N.H."/>
            <person name="Srivastava M."/>
            <person name="Hellsten U."/>
            <person name="Dirks B."/>
            <person name="Chapman J."/>
            <person name="Salamov A."/>
            <person name="Terry A."/>
            <person name="Shapiro H."/>
            <person name="Lindquist E."/>
            <person name="Kapitonov V.V."/>
            <person name="Jurka J."/>
            <person name="Genikhovich G."/>
            <person name="Grigoriev I.V."/>
            <person name="Lucas S.M."/>
            <person name="Steele R.E."/>
            <person name="Finnerty J.R."/>
            <person name="Technau U."/>
            <person name="Martindale M.Q."/>
            <person name="Rokhsar D.S."/>
        </authorList>
    </citation>
    <scope>NUCLEOTIDE SEQUENCE [LARGE SCALE GENOMIC DNA]</scope>
    <source>
        <strain evidence="5">CH2 X CH6</strain>
    </source>
</reference>
<gene>
    <name evidence="4" type="ORF">NEMVEDRAFT_v1g210822</name>
</gene>
<evidence type="ECO:0000313" key="5">
    <source>
        <dbReference type="Proteomes" id="UP000001593"/>
    </source>
</evidence>
<evidence type="ECO:0000313" key="4">
    <source>
        <dbReference type="EMBL" id="EDO38031.1"/>
    </source>
</evidence>
<dbReference type="Proteomes" id="UP000001593">
    <property type="component" value="Unassembled WGS sequence"/>
</dbReference>